<keyword evidence="5" id="KW-0732">Signal</keyword>
<dbReference type="SUPFAM" id="SSF48452">
    <property type="entry name" value="TPR-like"/>
    <property type="match status" value="2"/>
</dbReference>
<evidence type="ECO:0000256" key="4">
    <source>
        <dbReference type="SAM" id="MobiDB-lite"/>
    </source>
</evidence>
<dbReference type="InterPro" id="IPR019734">
    <property type="entry name" value="TPR_rpt"/>
</dbReference>
<protein>
    <submittedName>
        <fullName evidence="6">Tetratricopeptide repeat protein</fullName>
    </submittedName>
</protein>
<dbReference type="Gene3D" id="1.25.40.10">
    <property type="entry name" value="Tetratricopeptide repeat domain"/>
    <property type="match status" value="2"/>
</dbReference>
<keyword evidence="2 3" id="KW-0802">TPR repeat</keyword>
<feature type="chain" id="PRO_5046778135" evidence="5">
    <location>
        <begin position="31"/>
        <end position="598"/>
    </location>
</feature>
<dbReference type="InterPro" id="IPR011990">
    <property type="entry name" value="TPR-like_helical_dom_sf"/>
</dbReference>
<keyword evidence="1" id="KW-0677">Repeat</keyword>
<evidence type="ECO:0000313" key="6">
    <source>
        <dbReference type="EMBL" id="MBP0446525.1"/>
    </source>
</evidence>
<feature type="repeat" description="TPR" evidence="3">
    <location>
        <begin position="510"/>
        <end position="543"/>
    </location>
</feature>
<evidence type="ECO:0000256" key="1">
    <source>
        <dbReference type="ARBA" id="ARBA00022737"/>
    </source>
</evidence>
<gene>
    <name evidence="6" type="ORF">J8J14_17260</name>
</gene>
<dbReference type="PANTHER" id="PTHR45586:SF1">
    <property type="entry name" value="LIPOPOLYSACCHARIDE ASSEMBLY PROTEIN B"/>
    <property type="match status" value="1"/>
</dbReference>
<dbReference type="PROSITE" id="PS50005">
    <property type="entry name" value="TPR"/>
    <property type="match status" value="1"/>
</dbReference>
<evidence type="ECO:0000256" key="3">
    <source>
        <dbReference type="PROSITE-ProRule" id="PRU00339"/>
    </source>
</evidence>
<dbReference type="SMART" id="SM00028">
    <property type="entry name" value="TPR"/>
    <property type="match status" value="5"/>
</dbReference>
<dbReference type="Pfam" id="PF13432">
    <property type="entry name" value="TPR_16"/>
    <property type="match status" value="1"/>
</dbReference>
<comment type="caution">
    <text evidence="6">The sequence shown here is derived from an EMBL/GenBank/DDBJ whole genome shotgun (WGS) entry which is preliminary data.</text>
</comment>
<name>A0ABS4AHP9_9PROT</name>
<organism evidence="6 7">
    <name type="scientific">Pararoseomonas baculiformis</name>
    <dbReference type="NCBI Taxonomy" id="2820812"/>
    <lineage>
        <taxon>Bacteria</taxon>
        <taxon>Pseudomonadati</taxon>
        <taxon>Pseudomonadota</taxon>
        <taxon>Alphaproteobacteria</taxon>
        <taxon>Acetobacterales</taxon>
        <taxon>Acetobacteraceae</taxon>
        <taxon>Pararoseomonas</taxon>
    </lineage>
</organism>
<evidence type="ECO:0000256" key="5">
    <source>
        <dbReference type="SAM" id="SignalP"/>
    </source>
</evidence>
<proteinExistence type="predicted"/>
<dbReference type="PROSITE" id="PS51257">
    <property type="entry name" value="PROKAR_LIPOPROTEIN"/>
    <property type="match status" value="1"/>
</dbReference>
<reference evidence="6 7" key="1">
    <citation type="submission" date="2021-03" db="EMBL/GenBank/DDBJ databases">
        <authorList>
            <person name="So Y."/>
        </authorList>
    </citation>
    <scope>NUCLEOTIDE SEQUENCE [LARGE SCALE GENOMIC DNA]</scope>
    <source>
        <strain evidence="6 7">SSH11</strain>
    </source>
</reference>
<keyword evidence="7" id="KW-1185">Reference proteome</keyword>
<sequence>MGIAGRKRSLFLGVAMLAGCAAGGSGPVTAAEGPQRLAQAGPMRIAPDAPAGASPQRPASPVPAVNPASVPAPAGVFGAYLAGRLAANESDAGAAAEALLRALNAEPDEPEILTRAFNASVMDGRPEAVRLARRLPENQLAALLLAGADAQAGRWERAEARIRGLPRQGSAQILQPLLLAWAQAGRGSVDAALTTLRPLTEGGPLRGVAALHGAMIADLANRPRDAERLIRIAVAEADEPNMRLATIAAGILARVGREEDGARLFDAMSLGSDDIALTATPAARRLALTERAVASPVEGMAEAQVALGAALRGQGSPELSLILSRLSLRLRPGFVPAQILAAESMADERHVAPALAVLEQVPAADPMAPLAALRQAAVLGRLGRGGEALALLQRLADAHPGAPQPALAMGDLLRREGRAAEAVVAYSSAIALLPRPGAADWPLFHARALARERAGDWSGAEADLRQALALSPDQPALLNHLAYTWVERGERLQEARGMLERAVAARPRDGNIADSLGWALFRLGEVKAAIEWLEKAVELESRNAVINDHLGDAYWAAGRQVEARFQWRRALGLDPEPGETSRIEAKLRDGLPAATALR</sequence>
<evidence type="ECO:0000313" key="7">
    <source>
        <dbReference type="Proteomes" id="UP000681594"/>
    </source>
</evidence>
<dbReference type="InterPro" id="IPR051012">
    <property type="entry name" value="CellSynth/LPSAsmb/PSIAsmb"/>
</dbReference>
<evidence type="ECO:0000256" key="2">
    <source>
        <dbReference type="ARBA" id="ARBA00022803"/>
    </source>
</evidence>
<dbReference type="EMBL" id="JAGIZB010000018">
    <property type="protein sequence ID" value="MBP0446525.1"/>
    <property type="molecule type" value="Genomic_DNA"/>
</dbReference>
<accession>A0ABS4AHP9</accession>
<feature type="signal peptide" evidence="5">
    <location>
        <begin position="1"/>
        <end position="30"/>
    </location>
</feature>
<dbReference type="PANTHER" id="PTHR45586">
    <property type="entry name" value="TPR REPEAT-CONTAINING PROTEIN PA4667"/>
    <property type="match status" value="1"/>
</dbReference>
<dbReference type="Proteomes" id="UP000681594">
    <property type="component" value="Unassembled WGS sequence"/>
</dbReference>
<feature type="region of interest" description="Disordered" evidence="4">
    <location>
        <begin position="45"/>
        <end position="65"/>
    </location>
</feature>